<feature type="domain" description="Flavoprotein" evidence="6">
    <location>
        <begin position="11"/>
        <end position="193"/>
    </location>
</feature>
<reference evidence="7" key="1">
    <citation type="journal article" date="2015" name="PLoS Negl. Trop. Dis.">
        <title>Deep Sequencing Analysis of the Ixodes ricinus Haemocytome.</title>
        <authorList>
            <person name="Kotsyfakis M."/>
            <person name="Kopacek P."/>
            <person name="Franta Z."/>
            <person name="Pedra J.H."/>
            <person name="Ribeiro J.M."/>
        </authorList>
    </citation>
    <scope>NUCLEOTIDE SEQUENCE</scope>
</reference>
<evidence type="ECO:0000256" key="5">
    <source>
        <dbReference type="ARBA" id="ARBA00082063"/>
    </source>
</evidence>
<name>A0A090XEH6_IXORI</name>
<proteinExistence type="evidence at transcript level"/>
<evidence type="ECO:0000256" key="2">
    <source>
        <dbReference type="ARBA" id="ARBA00038350"/>
    </source>
</evidence>
<dbReference type="GO" id="GO:0015937">
    <property type="term" value="P:coenzyme A biosynthetic process"/>
    <property type="evidence" value="ECO:0007669"/>
    <property type="project" value="UniProtKB-KW"/>
</dbReference>
<dbReference type="PANTHER" id="PTHR14359:SF6">
    <property type="entry name" value="PHOSPHOPANTOTHENOYLCYSTEINE DECARBOXYLASE"/>
    <property type="match status" value="1"/>
</dbReference>
<dbReference type="GO" id="GO:0071513">
    <property type="term" value="C:phosphopantothenoylcysteine decarboxylase complex"/>
    <property type="evidence" value="ECO:0007669"/>
    <property type="project" value="TreeGrafter"/>
</dbReference>
<dbReference type="EMBL" id="GBIH01001827">
    <property type="protein sequence ID" value="JAC92883.1"/>
    <property type="molecule type" value="mRNA"/>
</dbReference>
<comment type="similarity">
    <text evidence="2">Belongs to the HFCD (homooligomeric flavin containing Cys decarboxylase) superfamily.</text>
</comment>
<protein>
    <recommendedName>
        <fullName evidence="4">Phosphopantothenoylcysteine decarboxylase</fullName>
    </recommendedName>
    <alternativeName>
        <fullName evidence="5">CoaC</fullName>
    </alternativeName>
</protein>
<evidence type="ECO:0000313" key="7">
    <source>
        <dbReference type="EMBL" id="JAC92883.1"/>
    </source>
</evidence>
<organism evidence="7">
    <name type="scientific">Ixodes ricinus</name>
    <name type="common">Common tick</name>
    <name type="synonym">Acarus ricinus</name>
    <dbReference type="NCBI Taxonomy" id="34613"/>
    <lineage>
        <taxon>Eukaryota</taxon>
        <taxon>Metazoa</taxon>
        <taxon>Ecdysozoa</taxon>
        <taxon>Arthropoda</taxon>
        <taxon>Chelicerata</taxon>
        <taxon>Arachnida</taxon>
        <taxon>Acari</taxon>
        <taxon>Parasitiformes</taxon>
        <taxon>Ixodida</taxon>
        <taxon>Ixodoidea</taxon>
        <taxon>Ixodidae</taxon>
        <taxon>Ixodinae</taxon>
        <taxon>Ixodes</taxon>
    </lineage>
</organism>
<dbReference type="InterPro" id="IPR003382">
    <property type="entry name" value="Flavoprotein"/>
</dbReference>
<dbReference type="Gene3D" id="3.40.50.1950">
    <property type="entry name" value="Flavin prenyltransferase-like"/>
    <property type="match status" value="1"/>
</dbReference>
<sequence>MAAVDSERPLNVLIGCTGSVASVKVPLLCKLLTEADTGDRKIQLKLVATTNSLHFFDRTQIPPSVPLLLDEHEWETWQKMSDPVLHIELRRWADLMVIAPLDANTLAKIACGLCDNLITCVARAWDMGKPLLFCPAMNTHMWSHPVTGRQIQVLKELGYSEVACIEKKLACGDTGFGAMAEVPTIVAEVLRALQVCKS</sequence>
<evidence type="ECO:0000259" key="6">
    <source>
        <dbReference type="Pfam" id="PF02441"/>
    </source>
</evidence>
<dbReference type="PANTHER" id="PTHR14359">
    <property type="entry name" value="HOMO-OLIGOMERIC FLAVIN CONTAINING CYS DECARBOXYLASE FAMILY"/>
    <property type="match status" value="1"/>
</dbReference>
<dbReference type="SUPFAM" id="SSF52507">
    <property type="entry name" value="Homo-oligomeric flavin-containing Cys decarboxylases, HFCD"/>
    <property type="match status" value="1"/>
</dbReference>
<dbReference type="AlphaFoldDB" id="A0A090XEH6"/>
<evidence type="ECO:0000256" key="1">
    <source>
        <dbReference type="ARBA" id="ARBA00022993"/>
    </source>
</evidence>
<evidence type="ECO:0000256" key="4">
    <source>
        <dbReference type="ARBA" id="ARBA00070201"/>
    </source>
</evidence>
<keyword evidence="1" id="KW-0173">Coenzyme A biosynthesis</keyword>
<dbReference type="InterPro" id="IPR036551">
    <property type="entry name" value="Flavin_trans-like"/>
</dbReference>
<accession>A0A090XEH6</accession>
<dbReference type="FunFam" id="3.40.50.1950:FF:000004">
    <property type="entry name" value="Phosphopantothenoylcysteine decarboxylase"/>
    <property type="match status" value="1"/>
</dbReference>
<dbReference type="Pfam" id="PF02441">
    <property type="entry name" value="Flavoprotein"/>
    <property type="match status" value="1"/>
</dbReference>
<dbReference type="GO" id="GO:0004633">
    <property type="term" value="F:phosphopantothenoylcysteine decarboxylase activity"/>
    <property type="evidence" value="ECO:0007669"/>
    <property type="project" value="TreeGrafter"/>
</dbReference>
<dbReference type="GO" id="GO:0010181">
    <property type="term" value="F:FMN binding"/>
    <property type="evidence" value="ECO:0007669"/>
    <property type="project" value="TreeGrafter"/>
</dbReference>
<evidence type="ECO:0000256" key="3">
    <source>
        <dbReference type="ARBA" id="ARBA00056708"/>
    </source>
</evidence>
<comment type="function">
    <text evidence="3">Catalyzes the decarboxylation of the cysteine moiety of 4-phosphopantothenoylcysteine to form 4'-phosphopantotheine and this reaction forms part of the biosynthesis of coenzyme A.</text>
</comment>